<reference evidence="6 7" key="1">
    <citation type="submission" date="2017-01" db="EMBL/GenBank/DDBJ databases">
        <authorList>
            <person name="Mah S.A."/>
            <person name="Swanson W.J."/>
            <person name="Moy G.W."/>
            <person name="Vacquier V.D."/>
        </authorList>
    </citation>
    <scope>NUCLEOTIDE SEQUENCE [LARGE SCALE GENOMIC DNA]</scope>
    <source>
        <strain evidence="6 7">ASpG1</strain>
    </source>
</reference>
<evidence type="ECO:0000256" key="1">
    <source>
        <dbReference type="ARBA" id="ARBA00009477"/>
    </source>
</evidence>
<evidence type="ECO:0000259" key="5">
    <source>
        <dbReference type="Pfam" id="PF25967"/>
    </source>
</evidence>
<keyword evidence="2" id="KW-0175">Coiled coil</keyword>
<feature type="domain" description="CusB-like beta-barrel" evidence="4">
    <location>
        <begin position="226"/>
        <end position="304"/>
    </location>
</feature>
<dbReference type="InterPro" id="IPR058792">
    <property type="entry name" value="Beta-barrel_RND_2"/>
</dbReference>
<dbReference type="OrthoDB" id="2541666at2"/>
<dbReference type="SUPFAM" id="SSF111369">
    <property type="entry name" value="HlyD-like secretion proteins"/>
    <property type="match status" value="1"/>
</dbReference>
<evidence type="ECO:0000313" key="6">
    <source>
        <dbReference type="EMBL" id="SIQ91439.1"/>
    </source>
</evidence>
<dbReference type="Pfam" id="PF25967">
    <property type="entry name" value="RND-MFP_C"/>
    <property type="match status" value="1"/>
</dbReference>
<feature type="compositionally biased region" description="Gly residues" evidence="3">
    <location>
        <begin position="409"/>
        <end position="420"/>
    </location>
</feature>
<gene>
    <name evidence="6" type="ORF">SAMN05920897_11814</name>
</gene>
<feature type="coiled-coil region" evidence="2">
    <location>
        <begin position="98"/>
        <end position="139"/>
    </location>
</feature>
<dbReference type="Proteomes" id="UP000186400">
    <property type="component" value="Unassembled WGS sequence"/>
</dbReference>
<protein>
    <submittedName>
        <fullName evidence="6">RND family efflux transporter, MFP subunit</fullName>
    </submittedName>
</protein>
<keyword evidence="7" id="KW-1185">Reference proteome</keyword>
<dbReference type="RefSeq" id="WP_076489677.1">
    <property type="nucleotide sequence ID" value="NZ_FTMS01000018.1"/>
</dbReference>
<dbReference type="Gene3D" id="2.40.420.20">
    <property type="match status" value="1"/>
</dbReference>
<evidence type="ECO:0000256" key="2">
    <source>
        <dbReference type="SAM" id="Coils"/>
    </source>
</evidence>
<proteinExistence type="inferred from homology"/>
<dbReference type="Gene3D" id="2.40.30.170">
    <property type="match status" value="1"/>
</dbReference>
<evidence type="ECO:0000313" key="7">
    <source>
        <dbReference type="Proteomes" id="UP000186400"/>
    </source>
</evidence>
<dbReference type="PANTHER" id="PTHR30469:SF33">
    <property type="entry name" value="SLR1207 PROTEIN"/>
    <property type="match status" value="1"/>
</dbReference>
<name>A0A1N6WMY7_9SPIO</name>
<dbReference type="InterPro" id="IPR058627">
    <property type="entry name" value="MdtA-like_C"/>
</dbReference>
<dbReference type="GO" id="GO:1990281">
    <property type="term" value="C:efflux pump complex"/>
    <property type="evidence" value="ECO:0007669"/>
    <property type="project" value="TreeGrafter"/>
</dbReference>
<dbReference type="Pfam" id="PF25954">
    <property type="entry name" value="Beta-barrel_RND_2"/>
    <property type="match status" value="1"/>
</dbReference>
<dbReference type="STRING" id="159291.SAMN05920897_11814"/>
<evidence type="ECO:0000259" key="4">
    <source>
        <dbReference type="Pfam" id="PF25954"/>
    </source>
</evidence>
<dbReference type="GO" id="GO:0015562">
    <property type="term" value="F:efflux transmembrane transporter activity"/>
    <property type="evidence" value="ECO:0007669"/>
    <property type="project" value="TreeGrafter"/>
</dbReference>
<comment type="similarity">
    <text evidence="1">Belongs to the membrane fusion protein (MFP) (TC 8.A.1) family.</text>
</comment>
<feature type="compositionally biased region" description="Low complexity" evidence="3">
    <location>
        <begin position="377"/>
        <end position="408"/>
    </location>
</feature>
<dbReference type="PANTHER" id="PTHR30469">
    <property type="entry name" value="MULTIDRUG RESISTANCE PROTEIN MDTA"/>
    <property type="match status" value="1"/>
</dbReference>
<dbReference type="InterPro" id="IPR006143">
    <property type="entry name" value="RND_pump_MFP"/>
</dbReference>
<feature type="region of interest" description="Disordered" evidence="3">
    <location>
        <begin position="377"/>
        <end position="420"/>
    </location>
</feature>
<sequence length="420" mass="44506">MNRRTILLLVAAIALLVVSISIVRHYYRPESTAESDEGQDFIITGPRLGVVRLGIESPALVEPYRHQVIRSPGQSRITFVGVLGSSRSEGDVLIRFESSEAQSRLARAELDYQESELALSRADRNLEQSRVALQAARDLHAAGAASGEEVSKSEEAMVNAGYHRQLAELSLEKSRLDLERARMDLESTIIRAPFDGQILEVSVQPGDIVGSNTALMTFGDVSRVRLVAEMDEYDAVRIVRNQRAEAQAEALRSSASSTQAWSGRVDTISPVAKIVSNISVFTVGAVFDNEDQLLRPGMSADLTVIVAQDRGLIVPAGSISTVRDRSYLDVMNSEGEIEPRRVVTGASDGVQTVILEGIGEDDQIVVYQESSLDILAGSPSGADPGSSSFIPISVPGSSGGSSSSPASPAGGGGGGGGGGR</sequence>
<dbReference type="AlphaFoldDB" id="A0A1N6WMY7"/>
<evidence type="ECO:0000256" key="3">
    <source>
        <dbReference type="SAM" id="MobiDB-lite"/>
    </source>
</evidence>
<feature type="domain" description="Multidrug resistance protein MdtA-like C-terminal permuted SH3" evidence="5">
    <location>
        <begin position="320"/>
        <end position="366"/>
    </location>
</feature>
<organism evidence="6 7">
    <name type="scientific">Alkalispirochaeta americana</name>
    <dbReference type="NCBI Taxonomy" id="159291"/>
    <lineage>
        <taxon>Bacteria</taxon>
        <taxon>Pseudomonadati</taxon>
        <taxon>Spirochaetota</taxon>
        <taxon>Spirochaetia</taxon>
        <taxon>Spirochaetales</taxon>
        <taxon>Spirochaetaceae</taxon>
        <taxon>Alkalispirochaeta</taxon>
    </lineage>
</organism>
<dbReference type="Gene3D" id="2.40.50.100">
    <property type="match status" value="1"/>
</dbReference>
<accession>A0A1N6WMY7</accession>
<dbReference type="NCBIfam" id="TIGR01730">
    <property type="entry name" value="RND_mfp"/>
    <property type="match status" value="1"/>
</dbReference>
<dbReference type="EMBL" id="FTMS01000018">
    <property type="protein sequence ID" value="SIQ91439.1"/>
    <property type="molecule type" value="Genomic_DNA"/>
</dbReference>